<dbReference type="Proteomes" id="UP000235584">
    <property type="component" value="Chromosome"/>
</dbReference>
<protein>
    <submittedName>
        <fullName evidence="1">Uncharacterized protein</fullName>
    </submittedName>
</protein>
<dbReference type="KEGG" id="bsto:C0V70_03440"/>
<dbReference type="RefSeq" id="WP_102242472.1">
    <property type="nucleotide sequence ID" value="NZ_CP025704.1"/>
</dbReference>
<accession>A0A2K9NNW0</accession>
<reference evidence="1 2" key="1">
    <citation type="submission" date="2018-01" db="EMBL/GenBank/DDBJ databases">
        <title>Complete genome sequence of Bacteriovorax stolpii DSM12778.</title>
        <authorList>
            <person name="Tang B."/>
            <person name="Chang J."/>
        </authorList>
    </citation>
    <scope>NUCLEOTIDE SEQUENCE [LARGE SCALE GENOMIC DNA]</scope>
    <source>
        <strain evidence="1 2">DSM 12778</strain>
    </source>
</reference>
<sequence length="234" mass="26645">MKVLISFLFLCLLSFHTYAVEATHGMVLFGQEKLMAYHLPMYHKIHNKQVVLEYSLSAELKTKLLSHMTEGQFLTFVPAPFDLEAFLLKPHALVGDVYAGHFEKEGVVVMENVTLDNVKVLYQRTLIKPNAQANHYLLFGTPSDLYEVHLLNGGLQVDHILKASVNASDLATVNLTNYAMNTYSPVISEELLNDKEESSIELFYEVPCRRRHCDTVTKKLKVTAEKTYFKDDVM</sequence>
<evidence type="ECO:0000313" key="2">
    <source>
        <dbReference type="Proteomes" id="UP000235584"/>
    </source>
</evidence>
<proteinExistence type="predicted"/>
<dbReference type="AlphaFoldDB" id="A0A2K9NNW0"/>
<keyword evidence="2" id="KW-1185">Reference proteome</keyword>
<dbReference type="EMBL" id="CP025704">
    <property type="protein sequence ID" value="AUN97177.1"/>
    <property type="molecule type" value="Genomic_DNA"/>
</dbReference>
<organism evidence="1 2">
    <name type="scientific">Bacteriovorax stolpii</name>
    <name type="common">Bdellovibrio stolpii</name>
    <dbReference type="NCBI Taxonomy" id="960"/>
    <lineage>
        <taxon>Bacteria</taxon>
        <taxon>Pseudomonadati</taxon>
        <taxon>Bdellovibrionota</taxon>
        <taxon>Bacteriovoracia</taxon>
        <taxon>Bacteriovoracales</taxon>
        <taxon>Bacteriovoracaceae</taxon>
        <taxon>Bacteriovorax</taxon>
    </lineage>
</organism>
<name>A0A2K9NNW0_BACTC</name>
<gene>
    <name evidence="1" type="ORF">C0V70_03440</name>
</gene>
<evidence type="ECO:0000313" key="1">
    <source>
        <dbReference type="EMBL" id="AUN97177.1"/>
    </source>
</evidence>